<dbReference type="InterPro" id="IPR021136">
    <property type="entry name" value="Flagellar_hook_control-like_C"/>
</dbReference>
<evidence type="ECO:0000256" key="2">
    <source>
        <dbReference type="SAM" id="MobiDB-lite"/>
    </source>
</evidence>
<evidence type="ECO:0000313" key="5">
    <source>
        <dbReference type="Proteomes" id="UP000095247"/>
    </source>
</evidence>
<gene>
    <name evidence="4" type="ORF">BFL38_03735</name>
</gene>
<name>A0A1E5NCI2_9SPIR</name>
<comment type="caution">
    <text evidence="4">The sequence shown here is derived from an EMBL/GenBank/DDBJ whole genome shotgun (WGS) entry which is preliminary data.</text>
</comment>
<dbReference type="EMBL" id="MDCO01000012">
    <property type="protein sequence ID" value="OEJ13862.1"/>
    <property type="molecule type" value="Genomic_DNA"/>
</dbReference>
<sequence length="538" mass="60375">MVNGLGNLLSFVDTNVSSNNSPYNLNNYSYDDSFANMLNKTQTDYSAPSSVSNKIERNLNTEENYKENNYNSYDDYYNDYNEYDANDNLNTIEEKSSSSDERALKKTDTASDNHNAEDAKQVNDTKKEQAENKSEELNASSNKDNIEEKAKKLAAGNENRSSKEKLALTKEKAKLLLQNTSNDKKADAKEINTADTKENILAKADKKENTKKTEEIENIKKQIESLNAEELSEEDKKELEDLIDSLEALKAMIENDGSEDKKEVLAENNEDNIEVKDIDNSDDIKEIKIASNKDNDKNIETKDINDISIEDNAMQIDNNAAADANIDMNNIENKYADKKDTAEIKNNNSTLNNTISDDKGAELTIINMKDSAENANLKGYNHYNNNVSKTHNSTNLTDNMIKFQDLMGKLVEKAQVAVNNGKSEVLMSLNPEYLGKVRLKISMDGDNLIGKIFVDNADVKDIFTKNLDTVITSLSEIGINIEGFDVMLRQDMPNNEGGFGEELENIGNRFASENNNVEEVKADIKAYIVPERKLNLLI</sequence>
<feature type="compositionally biased region" description="Low complexity" evidence="2">
    <location>
        <begin position="67"/>
        <end position="80"/>
    </location>
</feature>
<proteinExistence type="predicted"/>
<feature type="coiled-coil region" evidence="1">
    <location>
        <begin position="321"/>
        <end position="348"/>
    </location>
</feature>
<dbReference type="Gene3D" id="3.30.750.140">
    <property type="match status" value="1"/>
</dbReference>
<evidence type="ECO:0000259" key="3">
    <source>
        <dbReference type="Pfam" id="PF02120"/>
    </source>
</evidence>
<evidence type="ECO:0000256" key="1">
    <source>
        <dbReference type="SAM" id="Coils"/>
    </source>
</evidence>
<reference evidence="4 5" key="1">
    <citation type="submission" date="2016-08" db="EMBL/GenBank/DDBJ databases">
        <title>Characterization and recognition of Brachyspira hampsonii sp. nov., a novel intestinal spirochete that is pathogenic to pigs.</title>
        <authorList>
            <person name="Mirajkar N."/>
            <person name="La T."/>
            <person name="Phillips N."/>
            <person name="Hampson D."/>
            <person name="Gebhart C."/>
        </authorList>
    </citation>
    <scope>NUCLEOTIDE SEQUENCE [LARGE SCALE GENOMIC DNA]</scope>
    <source>
        <strain evidence="4 5">P280/1</strain>
    </source>
</reference>
<feature type="coiled-coil region" evidence="1">
    <location>
        <begin position="197"/>
        <end position="256"/>
    </location>
</feature>
<keyword evidence="1" id="KW-0175">Coiled coil</keyword>
<keyword evidence="4" id="KW-0969">Cilium</keyword>
<protein>
    <submittedName>
        <fullName evidence="4">Flagellar hook-length control protein</fullName>
    </submittedName>
</protein>
<dbReference type="CDD" id="cd17470">
    <property type="entry name" value="T3SS_Flik_C"/>
    <property type="match status" value="1"/>
</dbReference>
<keyword evidence="4" id="KW-0282">Flagellum</keyword>
<feature type="region of interest" description="Disordered" evidence="2">
    <location>
        <begin position="67"/>
        <end position="145"/>
    </location>
</feature>
<dbReference type="AlphaFoldDB" id="A0A1E5NCI2"/>
<keyword evidence="4" id="KW-0966">Cell projection</keyword>
<accession>A0A1E5NCI2</accession>
<organism evidence="4 5">
    <name type="scientific">Brachyspira hampsonii</name>
    <dbReference type="NCBI Taxonomy" id="1287055"/>
    <lineage>
        <taxon>Bacteria</taxon>
        <taxon>Pseudomonadati</taxon>
        <taxon>Spirochaetota</taxon>
        <taxon>Spirochaetia</taxon>
        <taxon>Brachyspirales</taxon>
        <taxon>Brachyspiraceae</taxon>
        <taxon>Brachyspira</taxon>
    </lineage>
</organism>
<dbReference type="Pfam" id="PF02120">
    <property type="entry name" value="Flg_hook"/>
    <property type="match status" value="1"/>
</dbReference>
<dbReference type="Proteomes" id="UP000095247">
    <property type="component" value="Unassembled WGS sequence"/>
</dbReference>
<dbReference type="RefSeq" id="WP_069727164.1">
    <property type="nucleotide sequence ID" value="NZ_MDCO01000012.1"/>
</dbReference>
<feature type="domain" description="Flagellar hook-length control protein-like C-terminal" evidence="3">
    <location>
        <begin position="412"/>
        <end position="491"/>
    </location>
</feature>
<feature type="compositionally biased region" description="Basic and acidic residues" evidence="2">
    <location>
        <begin position="92"/>
        <end position="136"/>
    </location>
</feature>
<dbReference type="InterPro" id="IPR038610">
    <property type="entry name" value="FliK-like_C_sf"/>
</dbReference>
<evidence type="ECO:0000313" key="4">
    <source>
        <dbReference type="EMBL" id="OEJ13862.1"/>
    </source>
</evidence>